<dbReference type="Gene3D" id="3.40.50.2300">
    <property type="match status" value="3"/>
</dbReference>
<evidence type="ECO:0000256" key="3">
    <source>
        <dbReference type="ARBA" id="ARBA00012202"/>
    </source>
</evidence>
<dbReference type="Pfam" id="PF07714">
    <property type="entry name" value="PK_Tyr_Ser-Thr"/>
    <property type="match status" value="1"/>
</dbReference>
<dbReference type="InterPro" id="IPR029787">
    <property type="entry name" value="Nucleotide_cyclase"/>
</dbReference>
<keyword evidence="9" id="KW-0342">GTP-binding</keyword>
<keyword evidence="13 15" id="KW-0456">Lyase</keyword>
<keyword evidence="12" id="KW-0325">Glycoprotein</keyword>
<dbReference type="CDD" id="cd07302">
    <property type="entry name" value="CHD"/>
    <property type="match status" value="1"/>
</dbReference>
<comment type="similarity">
    <text evidence="15">Belongs to the adenylyl cyclase class-4/guanylyl cyclase family.</text>
</comment>
<dbReference type="InterPro" id="IPR001245">
    <property type="entry name" value="Ser-Thr/Tyr_kinase_cat_dom"/>
</dbReference>
<evidence type="ECO:0000256" key="6">
    <source>
        <dbReference type="ARBA" id="ARBA00022729"/>
    </source>
</evidence>
<evidence type="ECO:0000256" key="13">
    <source>
        <dbReference type="ARBA" id="ARBA00023239"/>
    </source>
</evidence>
<proteinExistence type="inferred from homology"/>
<dbReference type="SUPFAM" id="SSF56112">
    <property type="entry name" value="Protein kinase-like (PK-like)"/>
    <property type="match status" value="1"/>
</dbReference>
<dbReference type="EC" id="4.6.1.2" evidence="3 16"/>
<evidence type="ECO:0000256" key="4">
    <source>
        <dbReference type="ARBA" id="ARBA00022475"/>
    </source>
</evidence>
<dbReference type="Pfam" id="PF00211">
    <property type="entry name" value="Guanylate_cyc"/>
    <property type="match status" value="1"/>
</dbReference>
<reference evidence="20 21" key="1">
    <citation type="submission" date="2024-02" db="EMBL/GenBank/DDBJ databases">
        <authorList>
            <person name="Daric V."/>
            <person name="Darras S."/>
        </authorList>
    </citation>
    <scope>NUCLEOTIDE SEQUENCE [LARGE SCALE GENOMIC DNA]</scope>
</reference>
<keyword evidence="7" id="KW-0547">Nucleotide-binding</keyword>
<keyword evidence="11" id="KW-0675">Receptor</keyword>
<keyword evidence="4" id="KW-1003">Cell membrane</keyword>
<comment type="subcellular location">
    <subcellularLocation>
        <location evidence="2">Cell membrane</location>
        <topology evidence="2">Single-pass type I membrane protein</topology>
    </subcellularLocation>
</comment>
<evidence type="ECO:0000256" key="12">
    <source>
        <dbReference type="ARBA" id="ARBA00023180"/>
    </source>
</evidence>
<organism evidence="20 21">
    <name type="scientific">Clavelina lepadiformis</name>
    <name type="common">Light-bulb sea squirt</name>
    <name type="synonym">Ascidia lepadiformis</name>
    <dbReference type="NCBI Taxonomy" id="159417"/>
    <lineage>
        <taxon>Eukaryota</taxon>
        <taxon>Metazoa</taxon>
        <taxon>Chordata</taxon>
        <taxon>Tunicata</taxon>
        <taxon>Ascidiacea</taxon>
        <taxon>Aplousobranchia</taxon>
        <taxon>Clavelinidae</taxon>
        <taxon>Clavelina</taxon>
    </lineage>
</organism>
<sequence length="1217" mass="138556">MKLTLIVSVLIVLECVVAMKQFQIAVMVPGKESYKELVKNTQETTVESQEDINNDYESYYYGDYDLAYCTDNETGLVDFECRTIGLIDTTYKIYPWSYLFIKPALDIAAETIRDTYGHFNNFNILPKYYDCADKFGDASPRLTQIELFKAMISDEINVLIGPMSDYSMSPVAFITAHWDILTISPGSTSYNLRKPIDGEESKNTLVRMGPVAKQVGECVSSILKYYNWTRAPVEIFEDDIKERHYFFLAEGIYEVANEKLPGTVLNQIRLSEYRDENSAVFNYDTIQVLLKTQGRAVVLSAADFVVRDFIRETKEYGESGEYAYIILDLENKLGPKPWEWINDYGILETDESLKQAFENVLIVTLRNQKSLRYKQFTRKLQSKYGRDLGIDPEYEEMSKNVSQFILEDMRIKYGAKTVDDFFEKNKFPAYFHDSLLTLAHLLNTSLSDKETPLKDGIHTSECADEATKDDRYPSAEYLMKKYILNQEFEGVSGRIALDADGDRLFDFSILDLDPEKGEFQAVAEYDSFRQKYREFDSAKVHWINGAPPPDIPVCGFKGEKCKKGPLTMEAVIIAAISLATFAIVIYNTYRRHKLRKELESQLWRVHWTDITWPITPNSVLGGQLGGNMGMGGDVPTESEPSLGEVISYYVPSLSPAIAAKRAHKRKRKWSSNSRKNERVFENERKTSAGSLISDKVWGGLTTLATYKDKTVVVKLTNRKKVDLTRAVLMELKHMRDVTHEHLTRFEGACIDWPHISVLNEYCRKGSLRDILQNEELQLDWMFRVSLMNDLVKGMCFLHRSPIGCHGNLKSTNCVVDSRFVLKITDYGLHAFRSVPTFADSERQCEKKLWTAPELLRCSSNEAIGTKKGDVYSFGIILQEIALRKGTFYVGGTPLSCREIVSKVRYAFQPYFRPMVDNSVLSEDVCSLMQKCWHEDPAERPDFTDTRKIIERFNKDNPGNLVENLLHRMEQYAINLEGLVEERTAAYMEEKRKADDLLYQMLPVPVVDRLKRGDSVPAEAFESVTICFTDIVGFTALSASSNPMQVVSLLNDLYTCFDAIIDNFDVYKVETIGDAYMLVSGLPVRNGIRHAGEIARTALALLKAVSNFKIRHRPGDQLKLRIGIHTGPCCAGVVGLKMPRYCLFGDTVNTASRMESSGMPLAIHVSESTKQLLDRYQCFKLQPRGEVPMKGKGTLTTYWLLEEVLFEAQSLDESECQV</sequence>
<feature type="domain" description="Guanylate cyclase" evidence="19">
    <location>
        <begin position="1024"/>
        <end position="1154"/>
    </location>
</feature>
<keyword evidence="10" id="KW-0472">Membrane</keyword>
<evidence type="ECO:0000256" key="10">
    <source>
        <dbReference type="ARBA" id="ARBA00023136"/>
    </source>
</evidence>
<evidence type="ECO:0000256" key="14">
    <source>
        <dbReference type="ARBA" id="ARBA00023293"/>
    </source>
</evidence>
<dbReference type="Gene3D" id="3.30.70.1230">
    <property type="entry name" value="Nucleotide cyclase"/>
    <property type="match status" value="1"/>
</dbReference>
<gene>
    <name evidence="20" type="ORF">CVLEPA_LOCUS4237</name>
</gene>
<dbReference type="PROSITE" id="PS00452">
    <property type="entry name" value="GUANYLATE_CYCLASE_1"/>
    <property type="match status" value="1"/>
</dbReference>
<dbReference type="InterPro" id="IPR050401">
    <property type="entry name" value="Cyclic_nucleotide_synthase"/>
</dbReference>
<evidence type="ECO:0000313" key="20">
    <source>
        <dbReference type="EMBL" id="CAK8674542.1"/>
    </source>
</evidence>
<evidence type="ECO:0000259" key="19">
    <source>
        <dbReference type="PROSITE" id="PS50125"/>
    </source>
</evidence>
<feature type="domain" description="Protein kinase" evidence="18">
    <location>
        <begin position="680"/>
        <end position="952"/>
    </location>
</feature>
<dbReference type="SUPFAM" id="SSF55073">
    <property type="entry name" value="Nucleotide cyclase"/>
    <property type="match status" value="1"/>
</dbReference>
<evidence type="ECO:0000256" key="1">
    <source>
        <dbReference type="ARBA" id="ARBA00001436"/>
    </source>
</evidence>
<dbReference type="PRINTS" id="PR00255">
    <property type="entry name" value="NATPEPTIDER"/>
</dbReference>
<dbReference type="InterPro" id="IPR018297">
    <property type="entry name" value="A/G_cyclase_CS"/>
</dbReference>
<dbReference type="EMBL" id="CAWYQH010000013">
    <property type="protein sequence ID" value="CAK8674542.1"/>
    <property type="molecule type" value="Genomic_DNA"/>
</dbReference>
<dbReference type="Pfam" id="PF01094">
    <property type="entry name" value="ANF_receptor"/>
    <property type="match status" value="1"/>
</dbReference>
<keyword evidence="21" id="KW-1185">Reference proteome</keyword>
<dbReference type="InterPro" id="IPR000719">
    <property type="entry name" value="Prot_kinase_dom"/>
</dbReference>
<dbReference type="CDD" id="cd14042">
    <property type="entry name" value="PK_GC-A_B"/>
    <property type="match status" value="1"/>
</dbReference>
<accession>A0ABP0F8K8</accession>
<evidence type="ECO:0000256" key="16">
    <source>
        <dbReference type="RuleBase" id="RU003431"/>
    </source>
</evidence>
<keyword evidence="8" id="KW-1133">Transmembrane helix</keyword>
<evidence type="ECO:0000256" key="5">
    <source>
        <dbReference type="ARBA" id="ARBA00022692"/>
    </source>
</evidence>
<dbReference type="InterPro" id="IPR028082">
    <property type="entry name" value="Peripla_BP_I"/>
</dbReference>
<protein>
    <recommendedName>
        <fullName evidence="3 16">Guanylate cyclase</fullName>
        <ecNumber evidence="3 16">4.6.1.2</ecNumber>
    </recommendedName>
</protein>
<dbReference type="SMART" id="SM00044">
    <property type="entry name" value="CYCc"/>
    <property type="match status" value="1"/>
</dbReference>
<dbReference type="InterPro" id="IPR001054">
    <property type="entry name" value="A/G_cyclase"/>
</dbReference>
<dbReference type="InterPro" id="IPR001170">
    <property type="entry name" value="ANPR/GUC"/>
</dbReference>
<dbReference type="PROSITE" id="PS50125">
    <property type="entry name" value="GUANYLATE_CYCLASE_2"/>
    <property type="match status" value="1"/>
</dbReference>
<dbReference type="CDD" id="cd06352">
    <property type="entry name" value="PBP1_NPR_GC-like"/>
    <property type="match status" value="1"/>
</dbReference>
<dbReference type="SUPFAM" id="SSF53822">
    <property type="entry name" value="Periplasmic binding protein-like I"/>
    <property type="match status" value="1"/>
</dbReference>
<keyword evidence="6 17" id="KW-0732">Signal</keyword>
<comment type="caution">
    <text evidence="20">The sequence shown here is derived from an EMBL/GenBank/DDBJ whole genome shotgun (WGS) entry which is preliminary data.</text>
</comment>
<evidence type="ECO:0000256" key="8">
    <source>
        <dbReference type="ARBA" id="ARBA00022989"/>
    </source>
</evidence>
<dbReference type="Gene3D" id="1.10.510.10">
    <property type="entry name" value="Transferase(Phosphotransferase) domain 1"/>
    <property type="match status" value="1"/>
</dbReference>
<evidence type="ECO:0000256" key="17">
    <source>
        <dbReference type="SAM" id="SignalP"/>
    </source>
</evidence>
<keyword evidence="5" id="KW-0812">Transmembrane</keyword>
<name>A0ABP0F8K8_CLALP</name>
<dbReference type="Proteomes" id="UP001642483">
    <property type="component" value="Unassembled WGS sequence"/>
</dbReference>
<dbReference type="PROSITE" id="PS50011">
    <property type="entry name" value="PROTEIN_KINASE_DOM"/>
    <property type="match status" value="1"/>
</dbReference>
<evidence type="ECO:0000313" key="21">
    <source>
        <dbReference type="Proteomes" id="UP001642483"/>
    </source>
</evidence>
<evidence type="ECO:0000256" key="9">
    <source>
        <dbReference type="ARBA" id="ARBA00023134"/>
    </source>
</evidence>
<feature type="chain" id="PRO_5046337056" description="Guanylate cyclase" evidence="17">
    <location>
        <begin position="19"/>
        <end position="1217"/>
    </location>
</feature>
<dbReference type="PANTHER" id="PTHR11920">
    <property type="entry name" value="GUANYLYL CYCLASE"/>
    <property type="match status" value="1"/>
</dbReference>
<feature type="signal peptide" evidence="17">
    <location>
        <begin position="1"/>
        <end position="18"/>
    </location>
</feature>
<evidence type="ECO:0000256" key="11">
    <source>
        <dbReference type="ARBA" id="ARBA00023170"/>
    </source>
</evidence>
<evidence type="ECO:0000259" key="18">
    <source>
        <dbReference type="PROSITE" id="PS50011"/>
    </source>
</evidence>
<comment type="catalytic activity">
    <reaction evidence="1 16">
        <text>GTP = 3',5'-cyclic GMP + diphosphate</text>
        <dbReference type="Rhea" id="RHEA:13665"/>
        <dbReference type="ChEBI" id="CHEBI:33019"/>
        <dbReference type="ChEBI" id="CHEBI:37565"/>
        <dbReference type="ChEBI" id="CHEBI:57746"/>
        <dbReference type="EC" id="4.6.1.2"/>
    </reaction>
</comment>
<evidence type="ECO:0000256" key="7">
    <source>
        <dbReference type="ARBA" id="ARBA00022741"/>
    </source>
</evidence>
<evidence type="ECO:0000256" key="2">
    <source>
        <dbReference type="ARBA" id="ARBA00004251"/>
    </source>
</evidence>
<dbReference type="PANTHER" id="PTHR11920:SF494">
    <property type="entry name" value="ATRIAL NATRIURETIC PEPTIDE RECEPTOR 2"/>
    <property type="match status" value="1"/>
</dbReference>
<keyword evidence="14 16" id="KW-0141">cGMP biosynthesis</keyword>
<dbReference type="InterPro" id="IPR001828">
    <property type="entry name" value="ANF_lig-bd_rcpt"/>
</dbReference>
<evidence type="ECO:0000256" key="15">
    <source>
        <dbReference type="RuleBase" id="RU000405"/>
    </source>
</evidence>
<dbReference type="InterPro" id="IPR011009">
    <property type="entry name" value="Kinase-like_dom_sf"/>
</dbReference>